<evidence type="ECO:0000313" key="2">
    <source>
        <dbReference type="Proteomes" id="UP000054995"/>
    </source>
</evidence>
<gene>
    <name evidence="1" type="ORF">T4D_9106</name>
</gene>
<proteinExistence type="predicted"/>
<reference evidence="1 2" key="1">
    <citation type="submission" date="2015-01" db="EMBL/GenBank/DDBJ databases">
        <title>Evolution of Trichinella species and genotypes.</title>
        <authorList>
            <person name="Korhonen P.K."/>
            <person name="Edoardo P."/>
            <person name="Giuseppe L.R."/>
            <person name="Gasser R.B."/>
        </authorList>
    </citation>
    <scope>NUCLEOTIDE SEQUENCE [LARGE SCALE GENOMIC DNA]</scope>
    <source>
        <strain evidence="1">ISS470</strain>
    </source>
</reference>
<name>A0A0V1FK82_TRIPS</name>
<comment type="caution">
    <text evidence="1">The sequence shown here is derived from an EMBL/GenBank/DDBJ whole genome shotgun (WGS) entry which is preliminary data.</text>
</comment>
<sequence>MNRLGLLNKQTTQSIGVIFSRNATITQAISRAEGHNERSPVYVPHALGNSGTIPNQRRCINPWKIISF</sequence>
<dbReference type="EMBL" id="JYDT01000073">
    <property type="protein sequence ID" value="KRY86364.1"/>
    <property type="molecule type" value="Genomic_DNA"/>
</dbReference>
<accession>A0A0V1FK82</accession>
<keyword evidence="2" id="KW-1185">Reference proteome</keyword>
<protein>
    <submittedName>
        <fullName evidence="1">Uncharacterized protein</fullName>
    </submittedName>
</protein>
<dbReference type="AlphaFoldDB" id="A0A0V1FK82"/>
<organism evidence="1 2">
    <name type="scientific">Trichinella pseudospiralis</name>
    <name type="common">Parasitic roundworm</name>
    <dbReference type="NCBI Taxonomy" id="6337"/>
    <lineage>
        <taxon>Eukaryota</taxon>
        <taxon>Metazoa</taxon>
        <taxon>Ecdysozoa</taxon>
        <taxon>Nematoda</taxon>
        <taxon>Enoplea</taxon>
        <taxon>Dorylaimia</taxon>
        <taxon>Trichinellida</taxon>
        <taxon>Trichinellidae</taxon>
        <taxon>Trichinella</taxon>
    </lineage>
</organism>
<dbReference type="Proteomes" id="UP000054995">
    <property type="component" value="Unassembled WGS sequence"/>
</dbReference>
<evidence type="ECO:0000313" key="1">
    <source>
        <dbReference type="EMBL" id="KRY86364.1"/>
    </source>
</evidence>